<sequence>MIDTHIHLLEPDRFTYEWTKGLPALSGRFDLSDYQNASHDSGIQAGVFMEVDCEESADEARYFCALAEQPGSFIQAVVAAARPESPDFERSLEAIAHPRLTGIRRVLHTQPDELSQTSRFRENVKRLGGFGLTFDLCVLQRQLPIALELVRACPQTTFILDHCGVPDIAQNDASTGEGFLPWQKAIRALAAEPNVNGKISGISAYAPAPLRNAQGLRPYTDTMLDAFGATRLVWGGDWPVVNLGDGLLAWSTITRELLSGLTEAERHQILTTNAKKIYNVP</sequence>
<comment type="similarity">
    <text evidence="1">Belongs to the metallo-dependent hydrolases superfamily.</text>
</comment>
<evidence type="ECO:0000313" key="4">
    <source>
        <dbReference type="Proteomes" id="UP000051269"/>
    </source>
</evidence>
<dbReference type="PANTHER" id="PTHR43569">
    <property type="entry name" value="AMIDOHYDROLASE"/>
    <property type="match status" value="1"/>
</dbReference>
<organism evidence="3 4">
    <name type="scientific">Verrucomicrobia subdivision 6 bacterium BACL9 MAG-120507-bin52</name>
    <dbReference type="NCBI Taxonomy" id="1655590"/>
    <lineage>
        <taxon>Bacteria</taxon>
        <taxon>Pseudomonadati</taxon>
        <taxon>Verrucomicrobiota</taxon>
        <taxon>Verrucomicrobiia</taxon>
        <taxon>Verrucomicrobiales</taxon>
        <taxon>Verrucomicrobia subdivision 6</taxon>
    </lineage>
</organism>
<dbReference type="Proteomes" id="UP000051269">
    <property type="component" value="Unassembled WGS sequence"/>
</dbReference>
<proteinExistence type="inferred from homology"/>
<protein>
    <recommendedName>
        <fullName evidence="2">Amidohydrolase-related domain-containing protein</fullName>
    </recommendedName>
</protein>
<dbReference type="AlphaFoldDB" id="A0A0R2RJZ9"/>
<name>A0A0R2RJZ9_9BACT</name>
<dbReference type="InterPro" id="IPR032466">
    <property type="entry name" value="Metal_Hydrolase"/>
</dbReference>
<evidence type="ECO:0000256" key="1">
    <source>
        <dbReference type="ARBA" id="ARBA00038310"/>
    </source>
</evidence>
<feature type="domain" description="Amidohydrolase-related" evidence="2">
    <location>
        <begin position="2"/>
        <end position="279"/>
    </location>
</feature>
<dbReference type="PANTHER" id="PTHR43569:SF2">
    <property type="entry name" value="AMIDOHYDROLASE-RELATED DOMAIN-CONTAINING PROTEIN"/>
    <property type="match status" value="1"/>
</dbReference>
<comment type="caution">
    <text evidence="3">The sequence shown here is derived from an EMBL/GenBank/DDBJ whole genome shotgun (WGS) entry which is preliminary data.</text>
</comment>
<evidence type="ECO:0000313" key="3">
    <source>
        <dbReference type="EMBL" id="KRO62935.1"/>
    </source>
</evidence>
<reference evidence="3 4" key="1">
    <citation type="submission" date="2015-10" db="EMBL/GenBank/DDBJ databases">
        <title>Metagenome-Assembled Genomes uncover a global brackish microbiome.</title>
        <authorList>
            <person name="Hugerth L.W."/>
            <person name="Larsson J."/>
            <person name="Alneberg J."/>
            <person name="Lindh M.V."/>
            <person name="Legrand C."/>
            <person name="Pinhassi J."/>
            <person name="Andersson A.F."/>
        </authorList>
    </citation>
    <scope>NUCLEOTIDE SEQUENCE [LARGE SCALE GENOMIC DNA]</scope>
    <source>
        <strain evidence="3">BACL18 MAG-120507-bin52</strain>
    </source>
</reference>
<dbReference type="SUPFAM" id="SSF51556">
    <property type="entry name" value="Metallo-dependent hydrolases"/>
    <property type="match status" value="1"/>
</dbReference>
<dbReference type="Pfam" id="PF04909">
    <property type="entry name" value="Amidohydro_2"/>
    <property type="match status" value="1"/>
</dbReference>
<dbReference type="InterPro" id="IPR006680">
    <property type="entry name" value="Amidohydro-rel"/>
</dbReference>
<dbReference type="InterPro" id="IPR052350">
    <property type="entry name" value="Metallo-dep_Lactonases"/>
</dbReference>
<dbReference type="Gene3D" id="3.20.20.140">
    <property type="entry name" value="Metal-dependent hydrolases"/>
    <property type="match status" value="1"/>
</dbReference>
<dbReference type="GO" id="GO:0016787">
    <property type="term" value="F:hydrolase activity"/>
    <property type="evidence" value="ECO:0007669"/>
    <property type="project" value="InterPro"/>
</dbReference>
<dbReference type="EMBL" id="LIBO01000020">
    <property type="protein sequence ID" value="KRO62935.1"/>
    <property type="molecule type" value="Genomic_DNA"/>
</dbReference>
<evidence type="ECO:0000259" key="2">
    <source>
        <dbReference type="Pfam" id="PF04909"/>
    </source>
</evidence>
<gene>
    <name evidence="3" type="ORF">ABR82_08795</name>
</gene>
<accession>A0A0R2RJZ9</accession>